<dbReference type="EMBL" id="MSSM01000028">
    <property type="protein sequence ID" value="RXT20601.1"/>
    <property type="molecule type" value="Genomic_DNA"/>
</dbReference>
<evidence type="ECO:0000313" key="7">
    <source>
        <dbReference type="EMBL" id="UYN57522.1"/>
    </source>
</evidence>
<proteinExistence type="inferred from homology"/>
<reference evidence="7" key="2">
    <citation type="submission" date="2022-10" db="EMBL/GenBank/DDBJ databases">
        <title>Comparative genomic analysis and in-vitro probiotic properties of the potential probiotic L. chiayiensis AACE 3.</title>
        <authorList>
            <person name="Kang X."/>
        </authorList>
    </citation>
    <scope>NUCLEOTIDE SEQUENCE</scope>
    <source>
        <strain evidence="7">AACE 3</strain>
    </source>
</reference>
<evidence type="ECO:0000256" key="2">
    <source>
        <dbReference type="ARBA" id="ARBA00022448"/>
    </source>
</evidence>
<protein>
    <submittedName>
        <fullName evidence="6 7">ABC transporter</fullName>
    </submittedName>
</protein>
<dbReference type="SUPFAM" id="SSF52540">
    <property type="entry name" value="P-loop containing nucleoside triphosphate hydrolases"/>
    <property type="match status" value="1"/>
</dbReference>
<keyword evidence="3" id="KW-0547">Nucleotide-binding</keyword>
<dbReference type="Gene3D" id="3.40.50.300">
    <property type="entry name" value="P-loop containing nucleotide triphosphate hydrolases"/>
    <property type="match status" value="1"/>
</dbReference>
<evidence type="ECO:0000256" key="4">
    <source>
        <dbReference type="ARBA" id="ARBA00022840"/>
    </source>
</evidence>
<dbReference type="AlphaFoldDB" id="A0A4Q1TQL9"/>
<dbReference type="RefSeq" id="WP_129302330.1">
    <property type="nucleotide sequence ID" value="NZ_CP074378.1"/>
</dbReference>
<dbReference type="GO" id="GO:0016887">
    <property type="term" value="F:ATP hydrolysis activity"/>
    <property type="evidence" value="ECO:0007669"/>
    <property type="project" value="InterPro"/>
</dbReference>
<keyword evidence="4 7" id="KW-0067">ATP-binding</keyword>
<dbReference type="Proteomes" id="UP001164790">
    <property type="component" value="Chromosome"/>
</dbReference>
<keyword evidence="2" id="KW-0813">Transport</keyword>
<dbReference type="PANTHER" id="PTHR43335">
    <property type="entry name" value="ABC TRANSPORTER, ATP-BINDING PROTEIN"/>
    <property type="match status" value="1"/>
</dbReference>
<dbReference type="InterPro" id="IPR017871">
    <property type="entry name" value="ABC_transporter-like_CS"/>
</dbReference>
<accession>A0A4Q1TQL9</accession>
<evidence type="ECO:0000259" key="5">
    <source>
        <dbReference type="PROSITE" id="PS50893"/>
    </source>
</evidence>
<sequence length="310" mass="34578">MSEPILTINQVSKHFGHFQALDHLSFTVQRGDIFGLIGENGAGKTTLMRLITGLSPMQTGSITLLGEKAGHYQRALSRIGAVIESPAAFEKLTVLQNLRLCAIQHGIDDQQVMTETIDFVGLQEKQRTQARHLSLGQRQRLGLALAILPRPDFLILDEPINGLDPSGIMEFRQLLKRLNEERQTTMLISSHILSELYQVSTRFGIIHHGRMIKQLSKTELDQANQSGLSITVDQAPLAAQVLDHNGYKPFDVLDDHRLLLRKGDVDAARVNQLLVTNGVLVQDISHQTGSLEQFYMQLLGQTEKQEANHD</sequence>
<gene>
    <name evidence="6" type="ORF">BVJ53_10350</name>
    <name evidence="7" type="ORF">OFW50_05510</name>
</gene>
<name>A0A4Q1TQL9_9LACO</name>
<keyword evidence="9" id="KW-1185">Reference proteome</keyword>
<dbReference type="Pfam" id="PF00005">
    <property type="entry name" value="ABC_tran"/>
    <property type="match status" value="1"/>
</dbReference>
<comment type="similarity">
    <text evidence="1">Belongs to the ABC transporter superfamily.</text>
</comment>
<dbReference type="PROSITE" id="PS50893">
    <property type="entry name" value="ABC_TRANSPORTER_2"/>
    <property type="match status" value="1"/>
</dbReference>
<organism evidence="6 8">
    <name type="scientific">Lacticaseibacillus chiayiensis</name>
    <dbReference type="NCBI Taxonomy" id="2100821"/>
    <lineage>
        <taxon>Bacteria</taxon>
        <taxon>Bacillati</taxon>
        <taxon>Bacillota</taxon>
        <taxon>Bacilli</taxon>
        <taxon>Lactobacillales</taxon>
        <taxon>Lactobacillaceae</taxon>
        <taxon>Lacticaseibacillus</taxon>
    </lineage>
</organism>
<dbReference type="PANTHER" id="PTHR43335:SF8">
    <property type="entry name" value="ABC TRANSPORTER, ATP-BINDING PROTEIN"/>
    <property type="match status" value="1"/>
</dbReference>
<dbReference type="InterPro" id="IPR003439">
    <property type="entry name" value="ABC_transporter-like_ATP-bd"/>
</dbReference>
<dbReference type="Proteomes" id="UP000290475">
    <property type="component" value="Unassembled WGS sequence"/>
</dbReference>
<dbReference type="EMBL" id="CP107523">
    <property type="protein sequence ID" value="UYN57522.1"/>
    <property type="molecule type" value="Genomic_DNA"/>
</dbReference>
<feature type="domain" description="ABC transporter" evidence="5">
    <location>
        <begin position="6"/>
        <end position="233"/>
    </location>
</feature>
<evidence type="ECO:0000313" key="9">
    <source>
        <dbReference type="Proteomes" id="UP001164790"/>
    </source>
</evidence>
<dbReference type="SMART" id="SM00382">
    <property type="entry name" value="AAA"/>
    <property type="match status" value="1"/>
</dbReference>
<reference evidence="6 8" key="1">
    <citation type="submission" date="2017-01" db="EMBL/GenBank/DDBJ databases">
        <title>Lactobacillus chiayiensis sp. nov., a lactic acid bacterium isolated from compost.</title>
        <authorList>
            <person name="Huang C.-H."/>
        </authorList>
    </citation>
    <scope>NUCLEOTIDE SEQUENCE [LARGE SCALE GENOMIC DNA]</scope>
    <source>
        <strain evidence="6">Chh01</strain>
        <strain evidence="8">chh01</strain>
    </source>
</reference>
<dbReference type="PROSITE" id="PS00211">
    <property type="entry name" value="ABC_TRANSPORTER_1"/>
    <property type="match status" value="1"/>
</dbReference>
<dbReference type="InterPro" id="IPR003593">
    <property type="entry name" value="AAA+_ATPase"/>
</dbReference>
<evidence type="ECO:0000256" key="1">
    <source>
        <dbReference type="ARBA" id="ARBA00005417"/>
    </source>
</evidence>
<dbReference type="GO" id="GO:0005524">
    <property type="term" value="F:ATP binding"/>
    <property type="evidence" value="ECO:0007669"/>
    <property type="project" value="UniProtKB-KW"/>
</dbReference>
<dbReference type="InterPro" id="IPR027417">
    <property type="entry name" value="P-loop_NTPase"/>
</dbReference>
<evidence type="ECO:0000313" key="6">
    <source>
        <dbReference type="EMBL" id="RXT20601.1"/>
    </source>
</evidence>
<evidence type="ECO:0000313" key="8">
    <source>
        <dbReference type="Proteomes" id="UP000290475"/>
    </source>
</evidence>
<evidence type="ECO:0000256" key="3">
    <source>
        <dbReference type="ARBA" id="ARBA00022741"/>
    </source>
</evidence>